<comment type="caution">
    <text evidence="1">The sequence shown here is derived from an EMBL/GenBank/DDBJ whole genome shotgun (WGS) entry which is preliminary data.</text>
</comment>
<name>A0AAV4XRP9_CAEEX</name>
<keyword evidence="2" id="KW-1185">Reference proteome</keyword>
<sequence>MLNCFTKEQYIVIRINVKLLCESTLHSSTMSSQSLPNHFNRRLTFQPWYNRTAAKCPVTLYANVPNEYSFQRIRISKLFRPELGKEYKVALSSSSES</sequence>
<dbReference type="AlphaFoldDB" id="A0AAV4XRP9"/>
<organism evidence="1 2">
    <name type="scientific">Caerostris extrusa</name>
    <name type="common">Bark spider</name>
    <name type="synonym">Caerostris bankana</name>
    <dbReference type="NCBI Taxonomy" id="172846"/>
    <lineage>
        <taxon>Eukaryota</taxon>
        <taxon>Metazoa</taxon>
        <taxon>Ecdysozoa</taxon>
        <taxon>Arthropoda</taxon>
        <taxon>Chelicerata</taxon>
        <taxon>Arachnida</taxon>
        <taxon>Araneae</taxon>
        <taxon>Araneomorphae</taxon>
        <taxon>Entelegynae</taxon>
        <taxon>Araneoidea</taxon>
        <taxon>Araneidae</taxon>
        <taxon>Caerostris</taxon>
    </lineage>
</organism>
<evidence type="ECO:0000313" key="1">
    <source>
        <dbReference type="EMBL" id="GIY96615.1"/>
    </source>
</evidence>
<gene>
    <name evidence="1" type="ORF">CEXT_313291</name>
</gene>
<reference evidence="1 2" key="1">
    <citation type="submission" date="2021-06" db="EMBL/GenBank/DDBJ databases">
        <title>Caerostris extrusa draft genome.</title>
        <authorList>
            <person name="Kono N."/>
            <person name="Arakawa K."/>
        </authorList>
    </citation>
    <scope>NUCLEOTIDE SEQUENCE [LARGE SCALE GENOMIC DNA]</scope>
</reference>
<dbReference type="Proteomes" id="UP001054945">
    <property type="component" value="Unassembled WGS sequence"/>
</dbReference>
<dbReference type="EMBL" id="BPLR01018067">
    <property type="protein sequence ID" value="GIY96615.1"/>
    <property type="molecule type" value="Genomic_DNA"/>
</dbReference>
<protein>
    <submittedName>
        <fullName evidence="1">Uncharacterized protein</fullName>
    </submittedName>
</protein>
<evidence type="ECO:0000313" key="2">
    <source>
        <dbReference type="Proteomes" id="UP001054945"/>
    </source>
</evidence>
<accession>A0AAV4XRP9</accession>
<proteinExistence type="predicted"/>